<organism evidence="1 2">
    <name type="scientific">Blautia producta</name>
    <dbReference type="NCBI Taxonomy" id="33035"/>
    <lineage>
        <taxon>Bacteria</taxon>
        <taxon>Bacillati</taxon>
        <taxon>Bacillota</taxon>
        <taxon>Clostridia</taxon>
        <taxon>Lachnospirales</taxon>
        <taxon>Lachnospiraceae</taxon>
        <taxon>Blautia</taxon>
    </lineage>
</organism>
<sequence length="107" mass="11776">MEKKYGDLIQAFKTTWDFFPGAVRLIDKGNVTIAVNRFASEHGMEAGQICAKMGAPESHRGCLKNAALVEQEGKIDSPTTDKIRGWLPIEGYPEVVVHFSLSLPDAK</sequence>
<dbReference type="EMBL" id="CP035945">
    <property type="protein sequence ID" value="QBE94931.1"/>
    <property type="molecule type" value="Genomic_DNA"/>
</dbReference>
<evidence type="ECO:0000313" key="2">
    <source>
        <dbReference type="Proteomes" id="UP000289794"/>
    </source>
</evidence>
<name>A0A4P6LRZ8_9FIRM</name>
<dbReference type="Proteomes" id="UP000289794">
    <property type="component" value="Chromosome"/>
</dbReference>
<gene>
    <name evidence="1" type="ORF">PMF13cell1_00424</name>
</gene>
<reference evidence="1 2" key="1">
    <citation type="submission" date="2019-01" db="EMBL/GenBank/DDBJ databases">
        <title>PMF-metabolizing Aryl O-demethylase.</title>
        <authorList>
            <person name="Kim M."/>
        </authorList>
    </citation>
    <scope>NUCLEOTIDE SEQUENCE [LARGE SCALE GENOMIC DNA]</scope>
    <source>
        <strain evidence="1 2">PMF1</strain>
    </source>
</reference>
<dbReference type="KEGG" id="bpro:PMF13cell1_00424"/>
<dbReference type="RefSeq" id="WP_130179650.1">
    <property type="nucleotide sequence ID" value="NZ_CP035945.1"/>
</dbReference>
<evidence type="ECO:0000313" key="1">
    <source>
        <dbReference type="EMBL" id="QBE94931.1"/>
    </source>
</evidence>
<proteinExistence type="predicted"/>
<accession>A0A4P6LRZ8</accession>
<dbReference type="AlphaFoldDB" id="A0A4P6LRZ8"/>
<protein>
    <submittedName>
        <fullName evidence="1">Uncharacterized protein</fullName>
    </submittedName>
</protein>